<dbReference type="EMBL" id="ML119673">
    <property type="protein sequence ID" value="RPA82199.1"/>
    <property type="molecule type" value="Genomic_DNA"/>
</dbReference>
<evidence type="ECO:0000313" key="1">
    <source>
        <dbReference type="EMBL" id="RPA82199.1"/>
    </source>
</evidence>
<proteinExistence type="predicted"/>
<dbReference type="Proteomes" id="UP000275078">
    <property type="component" value="Unassembled WGS sequence"/>
</dbReference>
<evidence type="ECO:0000313" key="2">
    <source>
        <dbReference type="Proteomes" id="UP000275078"/>
    </source>
</evidence>
<evidence type="ECO:0008006" key="3">
    <source>
        <dbReference type="Google" id="ProtNLM"/>
    </source>
</evidence>
<sequence length="262" mass="30162">MPPKQKRTSNRRVVKTVKPLKDDSSIKPFPLLFLPNELIHLIITFLHDVPTYLKFMQTSRRIKLLARTRPTCNSFLTQQYLLHDTGPQYRYQPQTHPDSTIQPTKPLPPTPSTSVFGTITDQLLTTLYPPFGDANHLLRTSVHTATADTGTFFRLSITHAFAYSPTRPTPVAKFLIPINWVRSLQRIITHLANTTNPYLNSLARVWLVQGMAEAFSRRLSRTVYYVHEVEMKSDKALALFYDVTKRSLVKVELGTVCRRMYY</sequence>
<dbReference type="SUPFAM" id="SSF81383">
    <property type="entry name" value="F-box domain"/>
    <property type="match status" value="1"/>
</dbReference>
<accession>A0A3N4I7Z6</accession>
<name>A0A3N4I7Z6_ASCIM</name>
<keyword evidence="2" id="KW-1185">Reference proteome</keyword>
<dbReference type="AlphaFoldDB" id="A0A3N4I7Z6"/>
<gene>
    <name evidence="1" type="ORF">BJ508DRAFT_305858</name>
</gene>
<dbReference type="InterPro" id="IPR036047">
    <property type="entry name" value="F-box-like_dom_sf"/>
</dbReference>
<organism evidence="1 2">
    <name type="scientific">Ascobolus immersus RN42</name>
    <dbReference type="NCBI Taxonomy" id="1160509"/>
    <lineage>
        <taxon>Eukaryota</taxon>
        <taxon>Fungi</taxon>
        <taxon>Dikarya</taxon>
        <taxon>Ascomycota</taxon>
        <taxon>Pezizomycotina</taxon>
        <taxon>Pezizomycetes</taxon>
        <taxon>Pezizales</taxon>
        <taxon>Ascobolaceae</taxon>
        <taxon>Ascobolus</taxon>
    </lineage>
</organism>
<reference evidence="1 2" key="1">
    <citation type="journal article" date="2018" name="Nat. Ecol. Evol.">
        <title>Pezizomycetes genomes reveal the molecular basis of ectomycorrhizal truffle lifestyle.</title>
        <authorList>
            <person name="Murat C."/>
            <person name="Payen T."/>
            <person name="Noel B."/>
            <person name="Kuo A."/>
            <person name="Morin E."/>
            <person name="Chen J."/>
            <person name="Kohler A."/>
            <person name="Krizsan K."/>
            <person name="Balestrini R."/>
            <person name="Da Silva C."/>
            <person name="Montanini B."/>
            <person name="Hainaut M."/>
            <person name="Levati E."/>
            <person name="Barry K.W."/>
            <person name="Belfiori B."/>
            <person name="Cichocki N."/>
            <person name="Clum A."/>
            <person name="Dockter R.B."/>
            <person name="Fauchery L."/>
            <person name="Guy J."/>
            <person name="Iotti M."/>
            <person name="Le Tacon F."/>
            <person name="Lindquist E.A."/>
            <person name="Lipzen A."/>
            <person name="Malagnac F."/>
            <person name="Mello A."/>
            <person name="Molinier V."/>
            <person name="Miyauchi S."/>
            <person name="Poulain J."/>
            <person name="Riccioni C."/>
            <person name="Rubini A."/>
            <person name="Sitrit Y."/>
            <person name="Splivallo R."/>
            <person name="Traeger S."/>
            <person name="Wang M."/>
            <person name="Zifcakova L."/>
            <person name="Wipf D."/>
            <person name="Zambonelli A."/>
            <person name="Paolocci F."/>
            <person name="Nowrousian M."/>
            <person name="Ottonello S."/>
            <person name="Baldrian P."/>
            <person name="Spatafora J.W."/>
            <person name="Henrissat B."/>
            <person name="Nagy L.G."/>
            <person name="Aury J.M."/>
            <person name="Wincker P."/>
            <person name="Grigoriev I.V."/>
            <person name="Bonfante P."/>
            <person name="Martin F.M."/>
        </authorList>
    </citation>
    <scope>NUCLEOTIDE SEQUENCE [LARGE SCALE GENOMIC DNA]</scope>
    <source>
        <strain evidence="1 2">RN42</strain>
    </source>
</reference>
<protein>
    <recommendedName>
        <fullName evidence="3">F-box domain-containing protein</fullName>
    </recommendedName>
</protein>